<evidence type="ECO:0000256" key="2">
    <source>
        <dbReference type="ARBA" id="ARBA00022803"/>
    </source>
</evidence>
<dbReference type="GO" id="GO:0060090">
    <property type="term" value="F:molecular adaptor activity"/>
    <property type="evidence" value="ECO:0007669"/>
    <property type="project" value="TreeGrafter"/>
</dbReference>
<dbReference type="PANTHER" id="PTHR45831">
    <property type="entry name" value="LD24721P"/>
    <property type="match status" value="1"/>
</dbReference>
<protein>
    <submittedName>
        <fullName evidence="4">Uncharacterized protein</fullName>
    </submittedName>
</protein>
<sequence>MADAAALLRDPRFRDLAKRLADVGALHKAGASDAVLDTLAEAAARFAARVAPAPGADASADHASSLEAMDEAKSRGNQLFRERKFLDSAMAYGRALAVCPAEGPRAVLLANRAAALSECGRLDDAESDARLALRIRPDYAKAWARLGHVMASMRRDREALAALSRALELDPSLSATVAMLETVRRRCR</sequence>
<comment type="caution">
    <text evidence="4">The sequence shown here is derived from an EMBL/GenBank/DDBJ whole genome shotgun (WGS) entry which is preliminary data.</text>
</comment>
<dbReference type="InterPro" id="IPR011990">
    <property type="entry name" value="TPR-like_helical_dom_sf"/>
</dbReference>
<dbReference type="GO" id="GO:0072380">
    <property type="term" value="C:TRC complex"/>
    <property type="evidence" value="ECO:0007669"/>
    <property type="project" value="TreeGrafter"/>
</dbReference>
<evidence type="ECO:0000256" key="3">
    <source>
        <dbReference type="PROSITE-ProRule" id="PRU00339"/>
    </source>
</evidence>
<evidence type="ECO:0000313" key="5">
    <source>
        <dbReference type="Proteomes" id="UP000322899"/>
    </source>
</evidence>
<keyword evidence="1" id="KW-0677">Repeat</keyword>
<dbReference type="PROSITE" id="PS50293">
    <property type="entry name" value="TPR_REGION"/>
    <property type="match status" value="1"/>
</dbReference>
<dbReference type="InterPro" id="IPR013105">
    <property type="entry name" value="TPR_2"/>
</dbReference>
<feature type="repeat" description="TPR" evidence="3">
    <location>
        <begin position="140"/>
        <end position="173"/>
    </location>
</feature>
<dbReference type="InterPro" id="IPR047150">
    <property type="entry name" value="SGT"/>
</dbReference>
<name>A0A5A8ED86_CAFRO</name>
<reference evidence="4 5" key="1">
    <citation type="submission" date="2019-07" db="EMBL/GenBank/DDBJ databases">
        <title>Genomes of Cafeteria roenbergensis.</title>
        <authorList>
            <person name="Fischer M.G."/>
            <person name="Hackl T."/>
            <person name="Roman M."/>
        </authorList>
    </citation>
    <scope>NUCLEOTIDE SEQUENCE [LARGE SCALE GENOMIC DNA]</scope>
    <source>
        <strain evidence="4 5">E4-10P</strain>
    </source>
</reference>
<dbReference type="Pfam" id="PF07719">
    <property type="entry name" value="TPR_2"/>
    <property type="match status" value="1"/>
</dbReference>
<keyword evidence="2 3" id="KW-0802">TPR repeat</keyword>
<proteinExistence type="predicted"/>
<gene>
    <name evidence="4" type="ORF">FNF27_02554</name>
</gene>
<dbReference type="EMBL" id="VLTO01000011">
    <property type="protein sequence ID" value="KAA0175833.1"/>
    <property type="molecule type" value="Genomic_DNA"/>
</dbReference>
<accession>A0A5A8ED86</accession>
<dbReference type="PANTHER" id="PTHR45831:SF2">
    <property type="entry name" value="LD24721P"/>
    <property type="match status" value="1"/>
</dbReference>
<dbReference type="Proteomes" id="UP000322899">
    <property type="component" value="Unassembled WGS sequence"/>
</dbReference>
<dbReference type="InterPro" id="IPR019734">
    <property type="entry name" value="TPR_rpt"/>
</dbReference>
<dbReference type="PROSITE" id="PS50005">
    <property type="entry name" value="TPR"/>
    <property type="match status" value="1"/>
</dbReference>
<organism evidence="4 5">
    <name type="scientific">Cafeteria roenbergensis</name>
    <name type="common">Marine flagellate</name>
    <dbReference type="NCBI Taxonomy" id="33653"/>
    <lineage>
        <taxon>Eukaryota</taxon>
        <taxon>Sar</taxon>
        <taxon>Stramenopiles</taxon>
        <taxon>Bigyra</taxon>
        <taxon>Opalozoa</taxon>
        <taxon>Bicosoecida</taxon>
        <taxon>Cafeteriaceae</taxon>
        <taxon>Cafeteria</taxon>
    </lineage>
</organism>
<dbReference type="SUPFAM" id="SSF48452">
    <property type="entry name" value="TPR-like"/>
    <property type="match status" value="1"/>
</dbReference>
<evidence type="ECO:0000313" key="4">
    <source>
        <dbReference type="EMBL" id="KAA0175833.1"/>
    </source>
</evidence>
<dbReference type="SMART" id="SM00028">
    <property type="entry name" value="TPR"/>
    <property type="match status" value="3"/>
</dbReference>
<dbReference type="Gene3D" id="1.25.40.10">
    <property type="entry name" value="Tetratricopeptide repeat domain"/>
    <property type="match status" value="1"/>
</dbReference>
<dbReference type="GO" id="GO:0016020">
    <property type="term" value="C:membrane"/>
    <property type="evidence" value="ECO:0007669"/>
    <property type="project" value="TreeGrafter"/>
</dbReference>
<dbReference type="AlphaFoldDB" id="A0A5A8ED86"/>
<dbReference type="GO" id="GO:0006620">
    <property type="term" value="P:post-translational protein targeting to endoplasmic reticulum membrane"/>
    <property type="evidence" value="ECO:0007669"/>
    <property type="project" value="TreeGrafter"/>
</dbReference>
<evidence type="ECO:0000256" key="1">
    <source>
        <dbReference type="ARBA" id="ARBA00022737"/>
    </source>
</evidence>
<dbReference type="OrthoDB" id="2335338at2759"/>